<dbReference type="Gene3D" id="3.40.50.2300">
    <property type="match status" value="2"/>
</dbReference>
<dbReference type="CDD" id="cd06267">
    <property type="entry name" value="PBP1_LacI_sugar_binding-like"/>
    <property type="match status" value="1"/>
</dbReference>
<dbReference type="SUPFAM" id="SSF47413">
    <property type="entry name" value="lambda repressor-like DNA-binding domains"/>
    <property type="match status" value="1"/>
</dbReference>
<evidence type="ECO:0000256" key="3">
    <source>
        <dbReference type="ARBA" id="ARBA00023163"/>
    </source>
</evidence>
<keyword evidence="7" id="KW-1185">Reference proteome</keyword>
<dbReference type="PROSITE" id="PS50932">
    <property type="entry name" value="HTH_LACI_2"/>
    <property type="match status" value="1"/>
</dbReference>
<organism evidence="6 7">
    <name type="scientific">Kutzneria kofuensis</name>
    <dbReference type="NCBI Taxonomy" id="103725"/>
    <lineage>
        <taxon>Bacteria</taxon>
        <taxon>Bacillati</taxon>
        <taxon>Actinomycetota</taxon>
        <taxon>Actinomycetes</taxon>
        <taxon>Pseudonocardiales</taxon>
        <taxon>Pseudonocardiaceae</taxon>
        <taxon>Kutzneria</taxon>
    </lineage>
</organism>
<sequence>MTEQRTGSSPTLRDVAAEAGVSPATASRALNGSTRNVSADKLASVLRAAAKLGYTPNLSAQATARGSTKMVALIVHDIADPYFSAIAAGAVEGAEAAGLTVTMAVTDRSPDRELEIVSTLRGHRPHAIILAGSRIGEDQEALAEELRAYEAAGGRVAVVSQPGLPYGTVTIDNRKAAEDLAAALVAHGYRRFAVLRGPDVLRTSRDRLEGFVAGLARTGITVADRFVVEADFTEDGGHAAMTTLLDRGPDDVELAFAVNDVMAIGAMRALRDANLVPGHDLAVAGFDDISAATDVHPALTTVQVPMRAMGLHAIDLALAAGGEGEVVWLPTNVVLRDSTPRRTGEPVISP</sequence>
<feature type="region of interest" description="Disordered" evidence="4">
    <location>
        <begin position="1"/>
        <end position="20"/>
    </location>
</feature>
<dbReference type="RefSeq" id="WP_184867854.1">
    <property type="nucleotide sequence ID" value="NZ_BAAAWY010000023.1"/>
</dbReference>
<dbReference type="InterPro" id="IPR046335">
    <property type="entry name" value="LacI/GalR-like_sensor"/>
</dbReference>
<dbReference type="Proteomes" id="UP000585638">
    <property type="component" value="Unassembled WGS sequence"/>
</dbReference>
<evidence type="ECO:0000313" key="6">
    <source>
        <dbReference type="EMBL" id="MBB5896153.1"/>
    </source>
</evidence>
<dbReference type="InterPro" id="IPR028082">
    <property type="entry name" value="Peripla_BP_I"/>
</dbReference>
<evidence type="ECO:0000256" key="4">
    <source>
        <dbReference type="SAM" id="MobiDB-lite"/>
    </source>
</evidence>
<feature type="compositionally biased region" description="Polar residues" evidence="4">
    <location>
        <begin position="1"/>
        <end position="11"/>
    </location>
</feature>
<name>A0A7W9NLC2_9PSEU</name>
<dbReference type="SMART" id="SM00354">
    <property type="entry name" value="HTH_LACI"/>
    <property type="match status" value="1"/>
</dbReference>
<dbReference type="InterPro" id="IPR000843">
    <property type="entry name" value="HTH_LacI"/>
</dbReference>
<feature type="domain" description="HTH lacI-type" evidence="5">
    <location>
        <begin position="10"/>
        <end position="65"/>
    </location>
</feature>
<keyword evidence="1" id="KW-0805">Transcription regulation</keyword>
<dbReference type="GO" id="GO:0000976">
    <property type="term" value="F:transcription cis-regulatory region binding"/>
    <property type="evidence" value="ECO:0007669"/>
    <property type="project" value="TreeGrafter"/>
</dbReference>
<dbReference type="InterPro" id="IPR010982">
    <property type="entry name" value="Lambda_DNA-bd_dom_sf"/>
</dbReference>
<dbReference type="SUPFAM" id="SSF53822">
    <property type="entry name" value="Periplasmic binding protein-like I"/>
    <property type="match status" value="1"/>
</dbReference>
<dbReference type="EMBL" id="JACHIR010000001">
    <property type="protein sequence ID" value="MBB5896153.1"/>
    <property type="molecule type" value="Genomic_DNA"/>
</dbReference>
<dbReference type="CDD" id="cd01392">
    <property type="entry name" value="HTH_LacI"/>
    <property type="match status" value="1"/>
</dbReference>
<evidence type="ECO:0000256" key="1">
    <source>
        <dbReference type="ARBA" id="ARBA00023015"/>
    </source>
</evidence>
<gene>
    <name evidence="6" type="ORF">BJ998_007349</name>
</gene>
<evidence type="ECO:0000256" key="2">
    <source>
        <dbReference type="ARBA" id="ARBA00023125"/>
    </source>
</evidence>
<dbReference type="Pfam" id="PF00356">
    <property type="entry name" value="LacI"/>
    <property type="match status" value="1"/>
</dbReference>
<dbReference type="PROSITE" id="PS00356">
    <property type="entry name" value="HTH_LACI_1"/>
    <property type="match status" value="1"/>
</dbReference>
<protein>
    <submittedName>
        <fullName evidence="6">LacI family transcriptional regulator</fullName>
    </submittedName>
</protein>
<dbReference type="PANTHER" id="PTHR30146:SF109">
    <property type="entry name" value="HTH-TYPE TRANSCRIPTIONAL REGULATOR GALS"/>
    <property type="match status" value="1"/>
</dbReference>
<accession>A0A7W9NLC2</accession>
<keyword evidence="3" id="KW-0804">Transcription</keyword>
<keyword evidence="2" id="KW-0238">DNA-binding</keyword>
<comment type="caution">
    <text evidence="6">The sequence shown here is derived from an EMBL/GenBank/DDBJ whole genome shotgun (WGS) entry which is preliminary data.</text>
</comment>
<evidence type="ECO:0000259" key="5">
    <source>
        <dbReference type="PROSITE" id="PS50932"/>
    </source>
</evidence>
<dbReference type="AlphaFoldDB" id="A0A7W9NLC2"/>
<evidence type="ECO:0000313" key="7">
    <source>
        <dbReference type="Proteomes" id="UP000585638"/>
    </source>
</evidence>
<dbReference type="Gene3D" id="1.10.260.40">
    <property type="entry name" value="lambda repressor-like DNA-binding domains"/>
    <property type="match status" value="1"/>
</dbReference>
<dbReference type="PANTHER" id="PTHR30146">
    <property type="entry name" value="LACI-RELATED TRANSCRIPTIONAL REPRESSOR"/>
    <property type="match status" value="1"/>
</dbReference>
<dbReference type="Pfam" id="PF13377">
    <property type="entry name" value="Peripla_BP_3"/>
    <property type="match status" value="1"/>
</dbReference>
<proteinExistence type="predicted"/>
<reference evidence="6 7" key="1">
    <citation type="submission" date="2020-08" db="EMBL/GenBank/DDBJ databases">
        <title>Sequencing the genomes of 1000 actinobacteria strains.</title>
        <authorList>
            <person name="Klenk H.-P."/>
        </authorList>
    </citation>
    <scope>NUCLEOTIDE SEQUENCE [LARGE SCALE GENOMIC DNA]</scope>
    <source>
        <strain evidence="6 7">DSM 43851</strain>
    </source>
</reference>
<dbReference type="GO" id="GO:0003700">
    <property type="term" value="F:DNA-binding transcription factor activity"/>
    <property type="evidence" value="ECO:0007669"/>
    <property type="project" value="TreeGrafter"/>
</dbReference>